<organism evidence="6 7">
    <name type="scientific">Lactobacillus rodentium</name>
    <dbReference type="NCBI Taxonomy" id="947835"/>
    <lineage>
        <taxon>Bacteria</taxon>
        <taxon>Bacillati</taxon>
        <taxon>Bacillota</taxon>
        <taxon>Bacilli</taxon>
        <taxon>Lactobacillales</taxon>
        <taxon>Lactobacillaceae</taxon>
        <taxon>Lactobacillus</taxon>
    </lineage>
</organism>
<feature type="region of interest" description="Disordered" evidence="3">
    <location>
        <begin position="232"/>
        <end position="289"/>
    </location>
</feature>
<feature type="compositionally biased region" description="Basic and acidic residues" evidence="3">
    <location>
        <begin position="199"/>
        <end position="211"/>
    </location>
</feature>
<feature type="compositionally biased region" description="Polar residues" evidence="3">
    <location>
        <begin position="76"/>
        <end position="88"/>
    </location>
</feature>
<dbReference type="GO" id="GO:0003682">
    <property type="term" value="F:chromatin binding"/>
    <property type="evidence" value="ECO:0007669"/>
    <property type="project" value="TreeGrafter"/>
</dbReference>
<name>A0A2Z6T9G9_9LACO</name>
<feature type="compositionally biased region" description="Polar residues" evidence="3">
    <location>
        <begin position="234"/>
        <end position="243"/>
    </location>
</feature>
<feature type="compositionally biased region" description="Polar residues" evidence="3">
    <location>
        <begin position="251"/>
        <end position="277"/>
    </location>
</feature>
<feature type="compositionally biased region" description="Basic and acidic residues" evidence="3">
    <location>
        <begin position="136"/>
        <end position="153"/>
    </location>
</feature>
<keyword evidence="1" id="KW-0732">Signal</keyword>
<dbReference type="NCBIfam" id="TIGR01168">
    <property type="entry name" value="YSIRK_signal"/>
    <property type="match status" value="1"/>
</dbReference>
<dbReference type="Pfam" id="PF04650">
    <property type="entry name" value="YSIRK_signal"/>
    <property type="match status" value="1"/>
</dbReference>
<dbReference type="InterPro" id="IPR027607">
    <property type="entry name" value="Surf_Exclu_SEC10/PgrA"/>
</dbReference>
<feature type="region of interest" description="Disordered" evidence="3">
    <location>
        <begin position="183"/>
        <end position="211"/>
    </location>
</feature>
<dbReference type="InterPro" id="IPR005877">
    <property type="entry name" value="YSIRK_signal_dom"/>
</dbReference>
<dbReference type="GO" id="GO:0000785">
    <property type="term" value="C:chromatin"/>
    <property type="evidence" value="ECO:0007669"/>
    <property type="project" value="TreeGrafter"/>
</dbReference>
<evidence type="ECO:0000256" key="3">
    <source>
        <dbReference type="SAM" id="MobiDB-lite"/>
    </source>
</evidence>
<feature type="domain" description="YSIRK Gram-positive signal peptide" evidence="5">
    <location>
        <begin position="15"/>
        <end position="39"/>
    </location>
</feature>
<dbReference type="NCBIfam" id="TIGR04320">
    <property type="entry name" value="Surf_Exclu_PgrA"/>
    <property type="match status" value="1"/>
</dbReference>
<evidence type="ECO:0008006" key="8">
    <source>
        <dbReference type="Google" id="ProtNLM"/>
    </source>
</evidence>
<keyword evidence="2" id="KW-0175">Coiled coil</keyword>
<dbReference type="PANTHER" id="PTHR43941">
    <property type="entry name" value="STRUCTURAL MAINTENANCE OF CHROMOSOMES PROTEIN 2"/>
    <property type="match status" value="1"/>
</dbReference>
<keyword evidence="7" id="KW-1185">Reference proteome</keyword>
<dbReference type="Proteomes" id="UP000257317">
    <property type="component" value="Unassembled WGS sequence"/>
</dbReference>
<dbReference type="AlphaFoldDB" id="A0A2Z6T9G9"/>
<sequence length="1177" mass="128970">MLFIFELCEGNMFNKKLQKFSIRKLSVGAASVLIGISFISIRDNNTVHAADMPVATTAQTSSASSAIETAQAHVDSAQSNLNKAQSNLNDAQQKADQANKAYNDQAYKADSANQKADATKQALDQANDQVSNAQKGVDDANKPGVKENAQKNITDKETALTNAQEAAKAVETKANNAAQEVTEATQDVNAKQNDVNAKQADKNKADADVKAAQDALKDSSLDQAAKNLADANAKVSQDQTSLKNADKAVDQATQNKKNTEANLDQAQKASDQANNSLQKAQADYDAKKKASDQANATIAKDKVKKDDLQKQLDDLKDKSKNNIVISDIDKFKQVYSHGELMSDEDFAWTKKENAENHYISSDVDKKELVYPNKMTDDQIKELSLFIADLQTKVRKQLGWDSAEVTKGSMELAKEIAKNYVADSWDDPKNNPNVGWHDEDAIKKAVDKLGIGTDECKGGTFVMSRHQDGEPTTMDDLKRGAYQTFVDMILPAHAGTYAPGKTAPELGHGYGLLGIGTNENNELVDTSKSYINDTIRGLNQYIQEYNTILAENGSKGRSVYTPLTTISPNLPHTVFGASVQPYSPEPIYQVLYPTGVSGDNEGEKDWKIVSKQEFESAVRSFIKQCNDQLIQQKQSLNTPTFYSGTIYESSHYYDYFTPHVEGEPYETWKTPNWEILFEMPGLSGIHENSTFDRTIIPSYADQIANINKQITAIDSELATLNSSASQTEQAQQALNKAQNALKDAQIVLNNAKNSNISAQNALNNAIKFQSQIQTKLANDQKDQQEKQATYNMLLAEPNKKADNLKAAVSAQTKAANALKDAQKALANAQNKLNGAKQNQTAANNDVLAKKEAIQQAQTALNNAKTYLANLNKAPEMLAVALNGQKVAQSNYDAAKKNADAENEKLNKLKPARDAADKALDKAQAVVSDAQQELSNAESELASAQSAYEASQTPAINNSNSKETPMTGVAHIKNNVTLVNGKGEAVSQTINADTNYKVFAKKTINGKTYYRLGTDNQWVVEDAVSSITDGVPAKSNAEEPFAAHGYIPVLNSHPTWKIALVDGNGNYTGQYLPTNTKWKVFAKKTINDQTYYRLGTDQQWIPASFLQVKKTGVVKANPVKNHPTWKIALLNQNGEYTGKFVKPNTSWKVLDVEFINGRMMARIGNQAQWIPMDYVAWVK</sequence>
<feature type="region of interest" description="Disordered" evidence="3">
    <location>
        <begin position="929"/>
        <end position="961"/>
    </location>
</feature>
<dbReference type="Pfam" id="PF03217">
    <property type="entry name" value="SlpA"/>
    <property type="match status" value="2"/>
</dbReference>
<dbReference type="Gene3D" id="1.20.120.330">
    <property type="entry name" value="Nucleotidyltransferases domain 2"/>
    <property type="match status" value="1"/>
</dbReference>
<feature type="compositionally biased region" description="Polar residues" evidence="3">
    <location>
        <begin position="183"/>
        <end position="193"/>
    </location>
</feature>
<feature type="region of interest" description="Disordered" evidence="3">
    <location>
        <begin position="70"/>
        <end position="153"/>
    </location>
</feature>
<evidence type="ECO:0000259" key="5">
    <source>
        <dbReference type="Pfam" id="PF04650"/>
    </source>
</evidence>
<feature type="domain" description="S-layer protein C-terminal" evidence="4">
    <location>
        <begin position="970"/>
        <end position="1017"/>
    </location>
</feature>
<feature type="domain" description="S-layer protein C-terminal" evidence="4">
    <location>
        <begin position="1068"/>
        <end position="1102"/>
    </location>
</feature>
<dbReference type="PANTHER" id="PTHR43941:SF1">
    <property type="entry name" value="STRUCTURAL MAINTENANCE OF CHROMOSOMES PROTEIN 2"/>
    <property type="match status" value="1"/>
</dbReference>
<proteinExistence type="predicted"/>
<feature type="compositionally biased region" description="Polar residues" evidence="3">
    <location>
        <begin position="111"/>
        <end position="134"/>
    </location>
</feature>
<evidence type="ECO:0000259" key="4">
    <source>
        <dbReference type="Pfam" id="PF03217"/>
    </source>
</evidence>
<protein>
    <recommendedName>
        <fullName evidence="8">Gram-positive cocci surface proteins LPxTG domain-containing protein</fullName>
    </recommendedName>
</protein>
<dbReference type="GO" id="GO:0000793">
    <property type="term" value="C:condensed chromosome"/>
    <property type="evidence" value="ECO:0007669"/>
    <property type="project" value="TreeGrafter"/>
</dbReference>
<evidence type="ECO:0000313" key="7">
    <source>
        <dbReference type="Proteomes" id="UP000257317"/>
    </source>
</evidence>
<dbReference type="InterPro" id="IPR024968">
    <property type="entry name" value="SlpA_C_lactobacillus"/>
</dbReference>
<feature type="compositionally biased region" description="Low complexity" evidence="3">
    <location>
        <begin position="89"/>
        <end position="101"/>
    </location>
</feature>
<dbReference type="GO" id="GO:0000796">
    <property type="term" value="C:condensin complex"/>
    <property type="evidence" value="ECO:0007669"/>
    <property type="project" value="TreeGrafter"/>
</dbReference>
<gene>
    <name evidence="6" type="ORF">LrDSM24759_03370</name>
</gene>
<feature type="coiled-coil region" evidence="2">
    <location>
        <begin position="719"/>
        <end position="753"/>
    </location>
</feature>
<comment type="caution">
    <text evidence="6">The sequence shown here is derived from an EMBL/GenBank/DDBJ whole genome shotgun (WGS) entry which is preliminary data.</text>
</comment>
<dbReference type="EMBL" id="BFBY01000002">
    <property type="protein sequence ID" value="GBG04423.1"/>
    <property type="molecule type" value="Genomic_DNA"/>
</dbReference>
<accession>A0A2Z6T9G9</accession>
<evidence type="ECO:0000256" key="2">
    <source>
        <dbReference type="SAM" id="Coils"/>
    </source>
</evidence>
<dbReference type="OrthoDB" id="2330151at2"/>
<reference evidence="7" key="1">
    <citation type="submission" date="2018-03" db="EMBL/GenBank/DDBJ databases">
        <title>New taxa in the Lactobacillus gasseri group.</title>
        <authorList>
            <person name="Tanizawa Y."/>
            <person name="Tohno M."/>
            <person name="Endo A."/>
            <person name="Arita M."/>
        </authorList>
    </citation>
    <scope>NUCLEOTIDE SEQUENCE [LARGE SCALE GENOMIC DNA]</scope>
    <source>
        <strain evidence="7">DSM 24759</strain>
    </source>
</reference>
<evidence type="ECO:0000313" key="6">
    <source>
        <dbReference type="EMBL" id="GBG04423.1"/>
    </source>
</evidence>
<evidence type="ECO:0000256" key="1">
    <source>
        <dbReference type="ARBA" id="ARBA00022729"/>
    </source>
</evidence>
<feature type="coiled-coil region" evidence="2">
    <location>
        <begin position="810"/>
        <end position="872"/>
    </location>
</feature>